<keyword evidence="2" id="KW-0548">Nucleotidyltransferase</keyword>
<dbReference type="PROSITE" id="PS50878">
    <property type="entry name" value="RT_POL"/>
    <property type="match status" value="1"/>
</dbReference>
<dbReference type="InterPro" id="IPR043502">
    <property type="entry name" value="DNA/RNA_pol_sf"/>
</dbReference>
<sequence>MNKERIRGSSLTWFESYLTNRQQTVVTGQYRSLPVTLRYGVPQGSVLGPVLFSLYAQPFTDIFDTHGFSYHIYADDSQLYRLTQVNDISVVIQSLNECVIDVSEWMAANKLKLNEEKTDIIIIGTESKLRNIEIQTVNSNNQELMIGNKVKNLGVFNSF</sequence>
<dbReference type="Pfam" id="PF00078">
    <property type="entry name" value="RVT_1"/>
    <property type="match status" value="1"/>
</dbReference>
<proteinExistence type="predicted"/>
<accession>A0AAV4I2K3</accession>
<evidence type="ECO:0000313" key="2">
    <source>
        <dbReference type="EMBL" id="GFS02931.1"/>
    </source>
</evidence>
<evidence type="ECO:0000259" key="1">
    <source>
        <dbReference type="PROSITE" id="PS50878"/>
    </source>
</evidence>
<name>A0AAV4I2K3_9GAST</name>
<organism evidence="2 3">
    <name type="scientific">Elysia marginata</name>
    <dbReference type="NCBI Taxonomy" id="1093978"/>
    <lineage>
        <taxon>Eukaryota</taxon>
        <taxon>Metazoa</taxon>
        <taxon>Spiralia</taxon>
        <taxon>Lophotrochozoa</taxon>
        <taxon>Mollusca</taxon>
        <taxon>Gastropoda</taxon>
        <taxon>Heterobranchia</taxon>
        <taxon>Euthyneura</taxon>
        <taxon>Panpulmonata</taxon>
        <taxon>Sacoglossa</taxon>
        <taxon>Placobranchoidea</taxon>
        <taxon>Plakobranchidae</taxon>
        <taxon>Elysia</taxon>
    </lineage>
</organism>
<comment type="caution">
    <text evidence="2">The sequence shown here is derived from an EMBL/GenBank/DDBJ whole genome shotgun (WGS) entry which is preliminary data.</text>
</comment>
<reference evidence="2 3" key="1">
    <citation type="journal article" date="2021" name="Elife">
        <title>Chloroplast acquisition without the gene transfer in kleptoplastic sea slugs, Plakobranchus ocellatus.</title>
        <authorList>
            <person name="Maeda T."/>
            <person name="Takahashi S."/>
            <person name="Yoshida T."/>
            <person name="Shimamura S."/>
            <person name="Takaki Y."/>
            <person name="Nagai Y."/>
            <person name="Toyoda A."/>
            <person name="Suzuki Y."/>
            <person name="Arimoto A."/>
            <person name="Ishii H."/>
            <person name="Satoh N."/>
            <person name="Nishiyama T."/>
            <person name="Hasebe M."/>
            <person name="Maruyama T."/>
            <person name="Minagawa J."/>
            <person name="Obokata J."/>
            <person name="Shigenobu S."/>
        </authorList>
    </citation>
    <scope>NUCLEOTIDE SEQUENCE [LARGE SCALE GENOMIC DNA]</scope>
</reference>
<dbReference type="PANTHER" id="PTHR33332">
    <property type="entry name" value="REVERSE TRANSCRIPTASE DOMAIN-CONTAINING PROTEIN"/>
    <property type="match status" value="1"/>
</dbReference>
<keyword evidence="3" id="KW-1185">Reference proteome</keyword>
<keyword evidence="2" id="KW-0695">RNA-directed DNA polymerase</keyword>
<dbReference type="GO" id="GO:0003964">
    <property type="term" value="F:RNA-directed DNA polymerase activity"/>
    <property type="evidence" value="ECO:0007669"/>
    <property type="project" value="UniProtKB-KW"/>
</dbReference>
<dbReference type="EMBL" id="BMAT01009260">
    <property type="protein sequence ID" value="GFS02931.1"/>
    <property type="molecule type" value="Genomic_DNA"/>
</dbReference>
<feature type="domain" description="Reverse transcriptase" evidence="1">
    <location>
        <begin position="1"/>
        <end position="136"/>
    </location>
</feature>
<dbReference type="Proteomes" id="UP000762676">
    <property type="component" value="Unassembled WGS sequence"/>
</dbReference>
<dbReference type="SUPFAM" id="SSF56672">
    <property type="entry name" value="DNA/RNA polymerases"/>
    <property type="match status" value="1"/>
</dbReference>
<gene>
    <name evidence="2" type="ORF">ElyMa_004620000</name>
</gene>
<keyword evidence="2" id="KW-0808">Transferase</keyword>
<evidence type="ECO:0000313" key="3">
    <source>
        <dbReference type="Proteomes" id="UP000762676"/>
    </source>
</evidence>
<protein>
    <submittedName>
        <fullName evidence="2">Reverse transcriptase</fullName>
    </submittedName>
</protein>
<dbReference type="AlphaFoldDB" id="A0AAV4I2K3"/>
<dbReference type="InterPro" id="IPR000477">
    <property type="entry name" value="RT_dom"/>
</dbReference>